<accession>A0A5J6WFA8</accession>
<organism evidence="1 2">
    <name type="scientific">Borrelia maritima</name>
    <dbReference type="NCBI Taxonomy" id="2761123"/>
    <lineage>
        <taxon>Bacteria</taxon>
        <taxon>Pseudomonadati</taxon>
        <taxon>Spirochaetota</taxon>
        <taxon>Spirochaetia</taxon>
        <taxon>Spirochaetales</taxon>
        <taxon>Borreliaceae</taxon>
        <taxon>Borrelia</taxon>
    </lineage>
</organism>
<geneLocation type="plasmid" evidence="1 2">
    <name>lp28-4</name>
</geneLocation>
<dbReference type="AlphaFoldDB" id="A0A5J6WFA8"/>
<protein>
    <submittedName>
        <fullName evidence="1">Uncharacterized protein</fullName>
    </submittedName>
</protein>
<evidence type="ECO:0000313" key="1">
    <source>
        <dbReference type="EMBL" id="QFI15022.1"/>
    </source>
</evidence>
<gene>
    <name evidence="1" type="ORF">DB723_04725</name>
</gene>
<evidence type="ECO:0000313" key="2">
    <source>
        <dbReference type="Proteomes" id="UP000326393"/>
    </source>
</evidence>
<reference evidence="1 2" key="1">
    <citation type="journal article" date="2020" name="Int. J. Syst. Evol. Microbiol.">
        <title>Borrelia maritima sp. nov., a novel species of the Borrelia burgdorferi sensu lato complex, occupying a basal position to North American species.</title>
        <authorList>
            <person name="Margos G."/>
            <person name="Fedorova N."/>
            <person name="Becker N.S."/>
            <person name="Kleinjan J.E."/>
            <person name="Marosevic D."/>
            <person name="Krebs S."/>
            <person name="Hui L."/>
            <person name="Fingerle V."/>
            <person name="Lane R.S."/>
        </authorList>
    </citation>
    <scope>NUCLEOTIDE SEQUENCE [LARGE SCALE GENOMIC DNA]</scope>
    <source>
        <strain evidence="1 2">CA690</strain>
    </source>
</reference>
<proteinExistence type="predicted"/>
<name>A0A5J6WFA8_9SPIR</name>
<dbReference type="Proteomes" id="UP000326393">
    <property type="component" value="Plasmid lp28-4"/>
</dbReference>
<dbReference type="EMBL" id="CP044537">
    <property type="protein sequence ID" value="QFI15022.1"/>
    <property type="molecule type" value="Genomic_DNA"/>
</dbReference>
<sequence>MLDLKNIKNSLEQLFSIKQYFSATIKQIY</sequence>
<keyword evidence="1" id="KW-0614">Plasmid</keyword>
<dbReference type="KEGG" id="bmat:DB723_04725"/>
<keyword evidence="2" id="KW-1185">Reference proteome</keyword>